<feature type="transmembrane region" description="Helical" evidence="2">
    <location>
        <begin position="53"/>
        <end position="73"/>
    </location>
</feature>
<evidence type="ECO:0000313" key="3">
    <source>
        <dbReference type="EMBL" id="OAQ28625.1"/>
    </source>
</evidence>
<organism evidence="3 4">
    <name type="scientific">Linnemannia elongata AG-77</name>
    <dbReference type="NCBI Taxonomy" id="1314771"/>
    <lineage>
        <taxon>Eukaryota</taxon>
        <taxon>Fungi</taxon>
        <taxon>Fungi incertae sedis</taxon>
        <taxon>Mucoromycota</taxon>
        <taxon>Mortierellomycotina</taxon>
        <taxon>Mortierellomycetes</taxon>
        <taxon>Mortierellales</taxon>
        <taxon>Mortierellaceae</taxon>
        <taxon>Linnemannia</taxon>
    </lineage>
</organism>
<keyword evidence="2" id="KW-1133">Transmembrane helix</keyword>
<reference evidence="3 4" key="1">
    <citation type="submission" date="2016-05" db="EMBL/GenBank/DDBJ databases">
        <title>Genome sequencing reveals origins of a unique bacterial endosymbiosis in the earliest lineages of terrestrial Fungi.</title>
        <authorList>
            <consortium name="DOE Joint Genome Institute"/>
            <person name="Uehling J."/>
            <person name="Gryganskyi A."/>
            <person name="Hameed K."/>
            <person name="Tschaplinski T."/>
            <person name="Misztal P."/>
            <person name="Wu S."/>
            <person name="Desiro A."/>
            <person name="Vande Pol N."/>
            <person name="Du Z.-Y."/>
            <person name="Zienkiewicz A."/>
            <person name="Zienkiewicz K."/>
            <person name="Morin E."/>
            <person name="Tisserant E."/>
            <person name="Splivallo R."/>
            <person name="Hainaut M."/>
            <person name="Henrissat B."/>
            <person name="Ohm R."/>
            <person name="Kuo A."/>
            <person name="Yan J."/>
            <person name="Lipzen A."/>
            <person name="Nolan M."/>
            <person name="Labutti K."/>
            <person name="Barry K."/>
            <person name="Goldstein A."/>
            <person name="Labbe J."/>
            <person name="Schadt C."/>
            <person name="Tuskan G."/>
            <person name="Grigoriev I."/>
            <person name="Martin F."/>
            <person name="Vilgalys R."/>
            <person name="Bonito G."/>
        </authorList>
    </citation>
    <scope>NUCLEOTIDE SEQUENCE [LARGE SCALE GENOMIC DNA]</scope>
    <source>
        <strain evidence="3 4">AG-77</strain>
    </source>
</reference>
<keyword evidence="2" id="KW-0472">Membrane</keyword>
<dbReference type="OrthoDB" id="2420275at2759"/>
<protein>
    <submittedName>
        <fullName evidence="3">Uncharacterized protein</fullName>
    </submittedName>
</protein>
<accession>A0A197JTU6</accession>
<keyword evidence="4" id="KW-1185">Reference proteome</keyword>
<sequence>MCSRAFSAVVLVQGMMLLQLYWNPYTWIRTPVIPFGIWTTSTLVHFGQLVSRVVFSTRGCISAIAAGGGGLSIPQVSKKRLLFEIVWLGLGTCISYLLAGGWAERQQLHQTTANLELMLIRVQDLKERTRRQLEVGYEPSIGIEALDWCRREVRVYIRGTLEYFPEVVEVGEAIYLELTEAMGLIKMAWEADGRRRMRDEEDDEGQEVDGQVAIPPVV</sequence>
<evidence type="ECO:0000256" key="2">
    <source>
        <dbReference type="SAM" id="Phobius"/>
    </source>
</evidence>
<feature type="transmembrane region" description="Helical" evidence="2">
    <location>
        <begin position="85"/>
        <end position="103"/>
    </location>
</feature>
<feature type="region of interest" description="Disordered" evidence="1">
    <location>
        <begin position="196"/>
        <end position="218"/>
    </location>
</feature>
<evidence type="ECO:0000313" key="4">
    <source>
        <dbReference type="Proteomes" id="UP000078512"/>
    </source>
</evidence>
<evidence type="ECO:0000256" key="1">
    <source>
        <dbReference type="SAM" id="MobiDB-lite"/>
    </source>
</evidence>
<name>A0A197JTU6_9FUNG</name>
<dbReference type="EMBL" id="KV442047">
    <property type="protein sequence ID" value="OAQ28625.1"/>
    <property type="molecule type" value="Genomic_DNA"/>
</dbReference>
<proteinExistence type="predicted"/>
<keyword evidence="2" id="KW-0812">Transmembrane</keyword>
<dbReference type="AlphaFoldDB" id="A0A197JTU6"/>
<gene>
    <name evidence="3" type="ORF">K457DRAFT_20183</name>
</gene>
<dbReference type="Proteomes" id="UP000078512">
    <property type="component" value="Unassembled WGS sequence"/>
</dbReference>